<feature type="non-terminal residue" evidence="2">
    <location>
        <position position="74"/>
    </location>
</feature>
<reference evidence="2 3" key="1">
    <citation type="submission" date="2024-05" db="EMBL/GenBank/DDBJ databases">
        <title>Genome sequencing and assembly of Indian major carp, Cirrhinus mrigala (Hamilton, 1822).</title>
        <authorList>
            <person name="Mohindra V."/>
            <person name="Chowdhury L.M."/>
            <person name="Lal K."/>
            <person name="Jena J.K."/>
        </authorList>
    </citation>
    <scope>NUCLEOTIDE SEQUENCE [LARGE SCALE GENOMIC DNA]</scope>
    <source>
        <strain evidence="2">CM1030</strain>
        <tissue evidence="2">Blood</tissue>
    </source>
</reference>
<feature type="region of interest" description="Disordered" evidence="1">
    <location>
        <begin position="40"/>
        <end position="74"/>
    </location>
</feature>
<gene>
    <name evidence="2" type="ORF">M9458_032133</name>
</gene>
<feature type="region of interest" description="Disordered" evidence="1">
    <location>
        <begin position="1"/>
        <end position="25"/>
    </location>
</feature>
<feature type="compositionally biased region" description="Basic and acidic residues" evidence="1">
    <location>
        <begin position="62"/>
        <end position="74"/>
    </location>
</feature>
<dbReference type="AlphaFoldDB" id="A0ABD0PDG2"/>
<name>A0ABD0PDG2_CIRMR</name>
<evidence type="ECO:0000313" key="3">
    <source>
        <dbReference type="Proteomes" id="UP001529510"/>
    </source>
</evidence>
<dbReference type="EMBL" id="JAMKFB020000016">
    <property type="protein sequence ID" value="KAL0171822.1"/>
    <property type="molecule type" value="Genomic_DNA"/>
</dbReference>
<comment type="caution">
    <text evidence="2">The sequence shown here is derived from an EMBL/GenBank/DDBJ whole genome shotgun (WGS) entry which is preliminary data.</text>
</comment>
<accession>A0ABD0PDG2</accession>
<protein>
    <submittedName>
        <fullName evidence="2">Uncharacterized protein</fullName>
    </submittedName>
</protein>
<sequence length="74" mass="8101">MSDKDDFGPITRNRRRATITSAKSETVKLRNGATAAAAAAASDLKSGPKARESLTKNLQLNEDSKQKCDRYDKM</sequence>
<evidence type="ECO:0000313" key="2">
    <source>
        <dbReference type="EMBL" id="KAL0171822.1"/>
    </source>
</evidence>
<keyword evidence="3" id="KW-1185">Reference proteome</keyword>
<proteinExistence type="predicted"/>
<evidence type="ECO:0000256" key="1">
    <source>
        <dbReference type="SAM" id="MobiDB-lite"/>
    </source>
</evidence>
<organism evidence="2 3">
    <name type="scientific">Cirrhinus mrigala</name>
    <name type="common">Mrigala</name>
    <dbReference type="NCBI Taxonomy" id="683832"/>
    <lineage>
        <taxon>Eukaryota</taxon>
        <taxon>Metazoa</taxon>
        <taxon>Chordata</taxon>
        <taxon>Craniata</taxon>
        <taxon>Vertebrata</taxon>
        <taxon>Euteleostomi</taxon>
        <taxon>Actinopterygii</taxon>
        <taxon>Neopterygii</taxon>
        <taxon>Teleostei</taxon>
        <taxon>Ostariophysi</taxon>
        <taxon>Cypriniformes</taxon>
        <taxon>Cyprinidae</taxon>
        <taxon>Labeoninae</taxon>
        <taxon>Labeonini</taxon>
        <taxon>Cirrhinus</taxon>
    </lineage>
</organism>
<dbReference type="Proteomes" id="UP001529510">
    <property type="component" value="Unassembled WGS sequence"/>
</dbReference>